<organism evidence="1">
    <name type="scientific">marine sediment metagenome</name>
    <dbReference type="NCBI Taxonomy" id="412755"/>
    <lineage>
        <taxon>unclassified sequences</taxon>
        <taxon>metagenomes</taxon>
        <taxon>ecological metagenomes</taxon>
    </lineage>
</organism>
<name>X1TA74_9ZZZZ</name>
<reference evidence="1" key="1">
    <citation type="journal article" date="2014" name="Front. Microbiol.">
        <title>High frequency of phylogenetically diverse reductive dehalogenase-homologous genes in deep subseafloor sedimentary metagenomes.</title>
        <authorList>
            <person name="Kawai M."/>
            <person name="Futagami T."/>
            <person name="Toyoda A."/>
            <person name="Takaki Y."/>
            <person name="Nishi S."/>
            <person name="Hori S."/>
            <person name="Arai W."/>
            <person name="Tsubouchi T."/>
            <person name="Morono Y."/>
            <person name="Uchiyama I."/>
            <person name="Ito T."/>
            <person name="Fujiyama A."/>
            <person name="Inagaki F."/>
            <person name="Takami H."/>
        </authorList>
    </citation>
    <scope>NUCLEOTIDE SEQUENCE</scope>
    <source>
        <strain evidence="1">Expedition CK06-06</strain>
    </source>
</reference>
<feature type="non-terminal residue" evidence="1">
    <location>
        <position position="1"/>
    </location>
</feature>
<gene>
    <name evidence="1" type="ORF">S12H4_37750</name>
</gene>
<protein>
    <submittedName>
        <fullName evidence="1">Uncharacterized protein</fullName>
    </submittedName>
</protein>
<comment type="caution">
    <text evidence="1">The sequence shown here is derived from an EMBL/GenBank/DDBJ whole genome shotgun (WGS) entry which is preliminary data.</text>
</comment>
<proteinExistence type="predicted"/>
<dbReference type="AlphaFoldDB" id="X1TA74"/>
<evidence type="ECO:0000313" key="1">
    <source>
        <dbReference type="EMBL" id="GAI88291.1"/>
    </source>
</evidence>
<sequence length="37" mass="4082">RDGNDYFQEGKTPLLRSDVSSGVLAMILAYSHDTPIN</sequence>
<accession>X1TA74</accession>
<dbReference type="EMBL" id="BARW01022659">
    <property type="protein sequence ID" value="GAI88291.1"/>
    <property type="molecule type" value="Genomic_DNA"/>
</dbReference>